<dbReference type="InterPro" id="IPR025711">
    <property type="entry name" value="PepSY"/>
</dbReference>
<reference evidence="3 4" key="1">
    <citation type="journal article" date="2015" name="Genome Announc.">
        <title>Expanding the biotechnology potential of lactobacilli through comparative genomics of 213 strains and associated genera.</title>
        <authorList>
            <person name="Sun Z."/>
            <person name="Harris H.M."/>
            <person name="McCann A."/>
            <person name="Guo C."/>
            <person name="Argimon S."/>
            <person name="Zhang W."/>
            <person name="Yang X."/>
            <person name="Jeffery I.B."/>
            <person name="Cooney J.C."/>
            <person name="Kagawa T.F."/>
            <person name="Liu W."/>
            <person name="Song Y."/>
            <person name="Salvetti E."/>
            <person name="Wrobel A."/>
            <person name="Rasinkangas P."/>
            <person name="Parkhill J."/>
            <person name="Rea M.C."/>
            <person name="O'Sullivan O."/>
            <person name="Ritari J."/>
            <person name="Douillard F.P."/>
            <person name="Paul Ross R."/>
            <person name="Yang R."/>
            <person name="Briner A.E."/>
            <person name="Felis G.E."/>
            <person name="de Vos W.M."/>
            <person name="Barrangou R."/>
            <person name="Klaenhammer T.R."/>
            <person name="Caufield P.W."/>
            <person name="Cui Y."/>
            <person name="Zhang H."/>
            <person name="O'Toole P.W."/>
        </authorList>
    </citation>
    <scope>NUCLEOTIDE SEQUENCE [LARGE SCALE GENOMIC DNA]</scope>
    <source>
        <strain evidence="3 4">DSM 10532</strain>
    </source>
</reference>
<keyword evidence="1" id="KW-0472">Membrane</keyword>
<evidence type="ECO:0000259" key="2">
    <source>
        <dbReference type="Pfam" id="PF03413"/>
    </source>
</evidence>
<evidence type="ECO:0000256" key="1">
    <source>
        <dbReference type="SAM" id="Phobius"/>
    </source>
</evidence>
<evidence type="ECO:0000313" key="4">
    <source>
        <dbReference type="Proteomes" id="UP000051311"/>
    </source>
</evidence>
<evidence type="ECO:0000313" key="3">
    <source>
        <dbReference type="EMBL" id="KRL23652.1"/>
    </source>
</evidence>
<name>A0A0R1NZE6_9LACO</name>
<dbReference type="Proteomes" id="UP000051311">
    <property type="component" value="Unassembled WGS sequence"/>
</dbReference>
<dbReference type="eggNOG" id="COG3212">
    <property type="taxonomic scope" value="Bacteria"/>
</dbReference>
<proteinExistence type="predicted"/>
<dbReference type="AlphaFoldDB" id="A0A0R1NZE6"/>
<protein>
    <recommendedName>
        <fullName evidence="2">PepSY domain-containing protein</fullName>
    </recommendedName>
</protein>
<keyword evidence="1" id="KW-0812">Transmembrane</keyword>
<feature type="domain" description="PepSY" evidence="2">
    <location>
        <begin position="141"/>
        <end position="196"/>
    </location>
</feature>
<accession>A0A0R1NZE6</accession>
<gene>
    <name evidence="3" type="ORF">FC37_GL000822</name>
</gene>
<dbReference type="Gene3D" id="3.10.450.40">
    <property type="match status" value="2"/>
</dbReference>
<dbReference type="PATRIC" id="fig|1423748.3.peg.864"/>
<dbReference type="STRING" id="1423748.FC37_GL000822"/>
<organism evidence="3 4">
    <name type="scientific">Lactobacillus gallinarum DSM 10532 = JCM 2011</name>
    <dbReference type="NCBI Taxonomy" id="1423748"/>
    <lineage>
        <taxon>Bacteria</taxon>
        <taxon>Bacillati</taxon>
        <taxon>Bacillota</taxon>
        <taxon>Bacilli</taxon>
        <taxon>Lactobacillales</taxon>
        <taxon>Lactobacillaceae</taxon>
        <taxon>Lactobacillus</taxon>
    </lineage>
</organism>
<comment type="caution">
    <text evidence="3">The sequence shown here is derived from an EMBL/GenBank/DDBJ whole genome shotgun (WGS) entry which is preliminary data.</text>
</comment>
<keyword evidence="1" id="KW-1133">Transmembrane helix</keyword>
<dbReference type="Pfam" id="PF03413">
    <property type="entry name" value="PepSY"/>
    <property type="match status" value="1"/>
</dbReference>
<sequence>MTIMKKFIKPVLIGVTGILIGVFSTIFWIKQQPQTPINFSITTKNVLPKIVNYSSNKLPQIRMSQVSAIQKFKSLYSNAEIKSITLALKNDTYVYTIVGFDSIKDCTIQLDATNNKIMGQSTQLLDYDYNKEEALNLKKTISRQEANAVALRELRGATPILWELTDEDGKAIWKINLIYNNQKRELKIDALNKNII</sequence>
<dbReference type="EMBL" id="AZEL01000021">
    <property type="protein sequence ID" value="KRL23652.1"/>
    <property type="molecule type" value="Genomic_DNA"/>
</dbReference>
<feature type="transmembrane region" description="Helical" evidence="1">
    <location>
        <begin position="7"/>
        <end position="29"/>
    </location>
</feature>